<dbReference type="Proteomes" id="UP000178526">
    <property type="component" value="Unassembled WGS sequence"/>
</dbReference>
<organism evidence="3 4">
    <name type="scientific">Candidatus Schekmanbacteria bacterium GWA2_38_11</name>
    <dbReference type="NCBI Taxonomy" id="1817876"/>
    <lineage>
        <taxon>Bacteria</taxon>
        <taxon>Candidatus Schekmaniibacteriota</taxon>
    </lineage>
</organism>
<evidence type="ECO:0000256" key="2">
    <source>
        <dbReference type="RuleBase" id="RU362080"/>
    </source>
</evidence>
<dbReference type="EMBL" id="MGDB01000146">
    <property type="protein sequence ID" value="OGL38448.1"/>
    <property type="molecule type" value="Genomic_DNA"/>
</dbReference>
<evidence type="ECO:0000256" key="1">
    <source>
        <dbReference type="ARBA" id="ARBA00009981"/>
    </source>
</evidence>
<reference evidence="3 4" key="1">
    <citation type="journal article" date="2016" name="Nat. Commun.">
        <title>Thousands of microbial genomes shed light on interconnected biogeochemical processes in an aquifer system.</title>
        <authorList>
            <person name="Anantharaman K."/>
            <person name="Brown C.T."/>
            <person name="Hug L.A."/>
            <person name="Sharon I."/>
            <person name="Castelle C.J."/>
            <person name="Probst A.J."/>
            <person name="Thomas B.C."/>
            <person name="Singh A."/>
            <person name="Wilkins M.J."/>
            <person name="Karaoz U."/>
            <person name="Brodie E.L."/>
            <person name="Williams K.H."/>
            <person name="Hubbard S.S."/>
            <person name="Banfield J.F."/>
        </authorList>
    </citation>
    <scope>NUCLEOTIDE SEQUENCE [LARGE SCALE GENOMIC DNA]</scope>
</reference>
<comment type="function">
    <text evidence="2">Antitoxin component of a type II toxin-antitoxin (TA) system.</text>
</comment>
<evidence type="ECO:0000313" key="4">
    <source>
        <dbReference type="Proteomes" id="UP000178526"/>
    </source>
</evidence>
<protein>
    <recommendedName>
        <fullName evidence="2">Antitoxin</fullName>
    </recommendedName>
</protein>
<name>A0A1F7RB36_9BACT</name>
<evidence type="ECO:0000313" key="3">
    <source>
        <dbReference type="EMBL" id="OGL38448.1"/>
    </source>
</evidence>
<dbReference type="SUPFAM" id="SSF143120">
    <property type="entry name" value="YefM-like"/>
    <property type="match status" value="1"/>
</dbReference>
<dbReference type="Gene3D" id="3.40.1620.10">
    <property type="entry name" value="YefM-like domain"/>
    <property type="match status" value="1"/>
</dbReference>
<comment type="caution">
    <text evidence="3">The sequence shown here is derived from an EMBL/GenBank/DDBJ whole genome shotgun (WGS) entry which is preliminary data.</text>
</comment>
<dbReference type="NCBIfam" id="TIGR01552">
    <property type="entry name" value="phd_fam"/>
    <property type="match status" value="1"/>
</dbReference>
<comment type="similarity">
    <text evidence="1 2">Belongs to the phD/YefM antitoxin family.</text>
</comment>
<proteinExistence type="inferred from homology"/>
<dbReference type="InterPro" id="IPR006442">
    <property type="entry name" value="Antitoxin_Phd/YefM"/>
</dbReference>
<accession>A0A1F7RB36</accession>
<sequence length="85" mass="9400">MKVANTVELKNKTNELLREVVKGKPVIITYRGKPAASLTALTEDDLEDFIIENSPTIRKKIARAEKDIKAGRVISLDDYLTGSKG</sequence>
<dbReference type="Pfam" id="PF02604">
    <property type="entry name" value="PhdYeFM_antitox"/>
    <property type="match status" value="1"/>
</dbReference>
<dbReference type="InterPro" id="IPR036165">
    <property type="entry name" value="YefM-like_sf"/>
</dbReference>
<gene>
    <name evidence="3" type="ORF">A2042_08475</name>
</gene>
<dbReference type="AlphaFoldDB" id="A0A1F7RB36"/>